<accession>A0ABR0IU45</accession>
<name>A0ABR0IU45_9EURO</name>
<comment type="caution">
    <text evidence="1">The sequence shown here is derived from an EMBL/GenBank/DDBJ whole genome shotgun (WGS) entry which is preliminary data.</text>
</comment>
<dbReference type="Gene3D" id="3.10.180.10">
    <property type="entry name" value="2,3-Dihydroxybiphenyl 1,2-Dioxygenase, domain 1"/>
    <property type="match status" value="1"/>
</dbReference>
<dbReference type="SUPFAM" id="SSF54593">
    <property type="entry name" value="Glyoxalase/Bleomycin resistance protein/Dihydroxybiphenyl dioxygenase"/>
    <property type="match status" value="1"/>
</dbReference>
<gene>
    <name evidence="1" type="ORF">LTR69_011466</name>
</gene>
<dbReference type="EMBL" id="JAVRRF010000073">
    <property type="protein sequence ID" value="KAK5048103.1"/>
    <property type="molecule type" value="Genomic_DNA"/>
</dbReference>
<keyword evidence="2" id="KW-1185">Reference proteome</keyword>
<proteinExistence type="predicted"/>
<sequence>MPTSNFVGLFAVQQNVSNLEKQLNLYGNIGFVVDESAELDDGHELPDEWFSARGVSRQDLAGVHALKLPGDAYMHVWMYSWKNLVTDAQWPQKPNQIGSRGLTLLFDDAEVELLRLLKGFPETKVLHKAIRIQRRWGETTSILVQDPEGTFVELISIKENPLIARAVPPAPHQRSFLHFMLNCLNFPATSKWYRSFGGFH</sequence>
<evidence type="ECO:0008006" key="3">
    <source>
        <dbReference type="Google" id="ProtNLM"/>
    </source>
</evidence>
<evidence type="ECO:0000313" key="2">
    <source>
        <dbReference type="Proteomes" id="UP001345691"/>
    </source>
</evidence>
<protein>
    <recommendedName>
        <fullName evidence="3">VOC domain-containing protein</fullName>
    </recommendedName>
</protein>
<organism evidence="1 2">
    <name type="scientific">Exophiala sideris</name>
    <dbReference type="NCBI Taxonomy" id="1016849"/>
    <lineage>
        <taxon>Eukaryota</taxon>
        <taxon>Fungi</taxon>
        <taxon>Dikarya</taxon>
        <taxon>Ascomycota</taxon>
        <taxon>Pezizomycotina</taxon>
        <taxon>Eurotiomycetes</taxon>
        <taxon>Chaetothyriomycetidae</taxon>
        <taxon>Chaetothyriales</taxon>
        <taxon>Herpotrichiellaceae</taxon>
        <taxon>Exophiala</taxon>
    </lineage>
</organism>
<dbReference type="InterPro" id="IPR029068">
    <property type="entry name" value="Glyas_Bleomycin-R_OHBP_Dase"/>
</dbReference>
<dbReference type="Proteomes" id="UP001345691">
    <property type="component" value="Unassembled WGS sequence"/>
</dbReference>
<reference evidence="1 2" key="1">
    <citation type="submission" date="2023-08" db="EMBL/GenBank/DDBJ databases">
        <title>Black Yeasts Isolated from many extreme environments.</title>
        <authorList>
            <person name="Coleine C."/>
            <person name="Stajich J.E."/>
            <person name="Selbmann L."/>
        </authorList>
    </citation>
    <scope>NUCLEOTIDE SEQUENCE [LARGE SCALE GENOMIC DNA]</scope>
    <source>
        <strain evidence="1 2">CCFEE 6328</strain>
    </source>
</reference>
<evidence type="ECO:0000313" key="1">
    <source>
        <dbReference type="EMBL" id="KAK5048103.1"/>
    </source>
</evidence>